<gene>
    <name evidence="2" type="ORF">AVEN_184274_1</name>
</gene>
<dbReference type="EMBL" id="BGPR01183409">
    <property type="protein sequence ID" value="GBM69644.1"/>
    <property type="molecule type" value="Genomic_DNA"/>
</dbReference>
<organism evidence="2 3">
    <name type="scientific">Araneus ventricosus</name>
    <name type="common">Orbweaver spider</name>
    <name type="synonym">Epeira ventricosa</name>
    <dbReference type="NCBI Taxonomy" id="182803"/>
    <lineage>
        <taxon>Eukaryota</taxon>
        <taxon>Metazoa</taxon>
        <taxon>Ecdysozoa</taxon>
        <taxon>Arthropoda</taxon>
        <taxon>Chelicerata</taxon>
        <taxon>Arachnida</taxon>
        <taxon>Araneae</taxon>
        <taxon>Araneomorphae</taxon>
        <taxon>Entelegynae</taxon>
        <taxon>Araneoidea</taxon>
        <taxon>Araneidae</taxon>
        <taxon>Araneus</taxon>
    </lineage>
</organism>
<dbReference type="AlphaFoldDB" id="A0A4Y2HVW9"/>
<comment type="caution">
    <text evidence="2">The sequence shown here is derived from an EMBL/GenBank/DDBJ whole genome shotgun (WGS) entry which is preliminary data.</text>
</comment>
<name>A0A4Y2HVW9_ARAVE</name>
<evidence type="ECO:0000256" key="1">
    <source>
        <dbReference type="SAM" id="MobiDB-lite"/>
    </source>
</evidence>
<keyword evidence="3" id="KW-1185">Reference proteome</keyword>
<evidence type="ECO:0000313" key="2">
    <source>
        <dbReference type="EMBL" id="GBM69644.1"/>
    </source>
</evidence>
<sequence>MTPELAPALKISAPLQQEDIWSPKYASRCSKFTYKTDLQCNRVSNLEPSDPEDLTTRPWSPTESSRVDRSKLNKNEGIAVTVVSIIHS</sequence>
<feature type="region of interest" description="Disordered" evidence="1">
    <location>
        <begin position="43"/>
        <end position="71"/>
    </location>
</feature>
<proteinExistence type="predicted"/>
<protein>
    <submittedName>
        <fullName evidence="2">Uncharacterized protein</fullName>
    </submittedName>
</protein>
<dbReference type="Proteomes" id="UP000499080">
    <property type="component" value="Unassembled WGS sequence"/>
</dbReference>
<accession>A0A4Y2HVW9</accession>
<evidence type="ECO:0000313" key="3">
    <source>
        <dbReference type="Proteomes" id="UP000499080"/>
    </source>
</evidence>
<reference evidence="2 3" key="1">
    <citation type="journal article" date="2019" name="Sci. Rep.">
        <title>Orb-weaving spider Araneus ventricosus genome elucidates the spidroin gene catalogue.</title>
        <authorList>
            <person name="Kono N."/>
            <person name="Nakamura H."/>
            <person name="Ohtoshi R."/>
            <person name="Moran D.A.P."/>
            <person name="Shinohara A."/>
            <person name="Yoshida Y."/>
            <person name="Fujiwara M."/>
            <person name="Mori M."/>
            <person name="Tomita M."/>
            <person name="Arakawa K."/>
        </authorList>
    </citation>
    <scope>NUCLEOTIDE SEQUENCE [LARGE SCALE GENOMIC DNA]</scope>
</reference>